<dbReference type="WBParaSite" id="RSKR_0000023600.1">
    <property type="protein sequence ID" value="RSKR_0000023600.1"/>
    <property type="gene ID" value="RSKR_0000023600"/>
</dbReference>
<sequence>MDWFYLKDLYPLNPLADYKVVLKDGFVMTSKIVLYAENFYFRNHLTTNITSNTDWMTFREIFDTGFVAKKDQRALLNCFCAWVQVDFNNRSQFFMELLQMINFKFLPMAYITDVLAHNSEIHSIDGVSIYLYQKTMHRMNVKSPSFKGSDILVLGGNDEDVYAGTCISNFNVSVETVTDFGNLHFDRNYFGCEMVDDKIFVFGSADVKYMEAFDVVKRKSEIHRGAFKDERRGFSTVLLDKRIWMFGGIIGDEDEVGATDEIKIFDVERMCIVDTRHMLVPNKGHETVLIGNSIYCVGGEDTRISRYDPREGVWELYPRSLFEGSESAVCSYSGNILKCGGLSSLSAFESIRNCEMYDIRGGFWQEIPELPMASSASKCCELDDCVIYFNNSHGIDLQNHLLKYKKATNEWVDVGLYSERFISGFNIQVV</sequence>
<evidence type="ECO:0000313" key="1">
    <source>
        <dbReference type="Proteomes" id="UP000095286"/>
    </source>
</evidence>
<protein>
    <submittedName>
        <fullName evidence="2">BACK domain-containing protein</fullName>
    </submittedName>
</protein>
<name>A0AC35TG49_9BILA</name>
<evidence type="ECO:0000313" key="2">
    <source>
        <dbReference type="WBParaSite" id="RSKR_0000023600.1"/>
    </source>
</evidence>
<proteinExistence type="predicted"/>
<reference evidence="2" key="1">
    <citation type="submission" date="2016-11" db="UniProtKB">
        <authorList>
            <consortium name="WormBaseParasite"/>
        </authorList>
    </citation>
    <scope>IDENTIFICATION</scope>
    <source>
        <strain evidence="2">KR3021</strain>
    </source>
</reference>
<accession>A0AC35TG49</accession>
<organism evidence="1 2">
    <name type="scientific">Rhabditophanes sp. KR3021</name>
    <dbReference type="NCBI Taxonomy" id="114890"/>
    <lineage>
        <taxon>Eukaryota</taxon>
        <taxon>Metazoa</taxon>
        <taxon>Ecdysozoa</taxon>
        <taxon>Nematoda</taxon>
        <taxon>Chromadorea</taxon>
        <taxon>Rhabditida</taxon>
        <taxon>Tylenchina</taxon>
        <taxon>Panagrolaimomorpha</taxon>
        <taxon>Strongyloidoidea</taxon>
        <taxon>Alloionematidae</taxon>
        <taxon>Rhabditophanes</taxon>
    </lineage>
</organism>
<dbReference type="Proteomes" id="UP000095286">
    <property type="component" value="Unplaced"/>
</dbReference>